<comment type="caution">
    <text evidence="8">The sequence shown here is derived from an EMBL/GenBank/DDBJ whole genome shotgun (WGS) entry which is preliminary data.</text>
</comment>
<dbReference type="InterPro" id="IPR028894">
    <property type="entry name" value="RDH_dom"/>
</dbReference>
<keyword evidence="2" id="KW-0479">Metal-binding</keyword>
<dbReference type="PROSITE" id="PS00198">
    <property type="entry name" value="4FE4S_FER_1"/>
    <property type="match status" value="1"/>
</dbReference>
<dbReference type="PANTHER" id="PTHR42827:SF1">
    <property type="entry name" value="IRON-SULFUR CLUSTER-BINDING PROTEIN"/>
    <property type="match status" value="1"/>
</dbReference>
<gene>
    <name evidence="8" type="ORF">ISALK_07935</name>
</gene>
<dbReference type="Gene3D" id="3.30.70.20">
    <property type="match status" value="1"/>
</dbReference>
<keyword evidence="4" id="KW-0408">Iron</keyword>
<keyword evidence="9" id="KW-1185">Reference proteome</keyword>
<protein>
    <submittedName>
        <fullName evidence="8">Reductive dehalogenase</fullName>
    </submittedName>
</protein>
<dbReference type="Pfam" id="PF13486">
    <property type="entry name" value="Dehalogenase"/>
    <property type="match status" value="1"/>
</dbReference>
<evidence type="ECO:0000256" key="4">
    <source>
        <dbReference type="ARBA" id="ARBA00023004"/>
    </source>
</evidence>
<evidence type="ECO:0000256" key="1">
    <source>
        <dbReference type="ARBA" id="ARBA00004196"/>
    </source>
</evidence>
<dbReference type="RefSeq" id="WP_160721000.1">
    <property type="nucleotide sequence ID" value="NZ_SUMG01000008.1"/>
</dbReference>
<dbReference type="InterPro" id="IPR017900">
    <property type="entry name" value="4Fe4S_Fe_S_CS"/>
</dbReference>
<evidence type="ECO:0000259" key="7">
    <source>
        <dbReference type="PROSITE" id="PS51379"/>
    </source>
</evidence>
<dbReference type="PANTHER" id="PTHR42827">
    <property type="entry name" value="IRON-SULFUR CLUSTER-BINDING PROTEIN-RELATED"/>
    <property type="match status" value="1"/>
</dbReference>
<keyword evidence="6" id="KW-0472">Membrane</keyword>
<organism evidence="8 9">
    <name type="scientific">Isachenkonia alkalipeptolytica</name>
    <dbReference type="NCBI Taxonomy" id="2565777"/>
    <lineage>
        <taxon>Bacteria</taxon>
        <taxon>Bacillati</taxon>
        <taxon>Bacillota</taxon>
        <taxon>Clostridia</taxon>
        <taxon>Eubacteriales</taxon>
        <taxon>Clostridiaceae</taxon>
        <taxon>Isachenkonia</taxon>
    </lineage>
</organism>
<dbReference type="GO" id="GO:0051536">
    <property type="term" value="F:iron-sulfur cluster binding"/>
    <property type="evidence" value="ECO:0007669"/>
    <property type="project" value="UniProtKB-KW"/>
</dbReference>
<dbReference type="InterPro" id="IPR012832">
    <property type="entry name" value="RDH"/>
</dbReference>
<sequence length="407" mass="45900">MLSRDEMKVDQKPYRVDGSIYQRFPVTNQAFAIVSTRDMGEPSYLGFLEKMHKNLGTRMQQGDKGFSREENARDLGANAMNLILGSYGFPNHQFLQWKSMIVPEHLSKMPVGNSSKELTDMVKNTAKLYGSDLTGITELDEKWIYSKDMEKPFIIIDEGEPEEKEEGFYIPRSMNRAIVLAFLMDEEMIYESPELDASVATSFGYSRMGITAVSLAEYIRALGYRAIPSMNDTALSIPLAVDAGLGQLGRHGLLITPEYGSNVRLAKVLTDMPLEPDQPIDFGITEFCENCILCAEHCPPEAITQGEQTIDCNQITGNSGVKKWYIKGERCLNFWQENGASCANCIAVCPFTYGFESMQCFECKGCAERDRGCILQTNTLYRIENGYLKQERWADRGEVMIPRRRGL</sequence>
<dbReference type="Proteomes" id="UP000449710">
    <property type="component" value="Unassembled WGS sequence"/>
</dbReference>
<dbReference type="PROSITE" id="PS51379">
    <property type="entry name" value="4FE4S_FER_2"/>
    <property type="match status" value="1"/>
</dbReference>
<proteinExistence type="predicted"/>
<evidence type="ECO:0000256" key="6">
    <source>
        <dbReference type="ARBA" id="ARBA00023136"/>
    </source>
</evidence>
<name>A0AA43XM23_9CLOT</name>
<dbReference type="EMBL" id="SUMG01000008">
    <property type="protein sequence ID" value="NBG88430.1"/>
    <property type="molecule type" value="Genomic_DNA"/>
</dbReference>
<evidence type="ECO:0000256" key="5">
    <source>
        <dbReference type="ARBA" id="ARBA00023014"/>
    </source>
</evidence>
<dbReference type="NCBIfam" id="TIGR02486">
    <property type="entry name" value="RDH"/>
    <property type="match status" value="1"/>
</dbReference>
<evidence type="ECO:0000256" key="3">
    <source>
        <dbReference type="ARBA" id="ARBA00022729"/>
    </source>
</evidence>
<dbReference type="InterPro" id="IPR017896">
    <property type="entry name" value="4Fe4S_Fe-S-bd"/>
</dbReference>
<feature type="domain" description="4Fe-4S ferredoxin-type" evidence="7">
    <location>
        <begin position="278"/>
        <end position="308"/>
    </location>
</feature>
<keyword evidence="5" id="KW-0411">Iron-sulfur</keyword>
<dbReference type="GO" id="GO:0030313">
    <property type="term" value="C:cell envelope"/>
    <property type="evidence" value="ECO:0007669"/>
    <property type="project" value="UniProtKB-SubCell"/>
</dbReference>
<reference evidence="8 9" key="1">
    <citation type="submission" date="2019-04" db="EMBL/GenBank/DDBJ databases">
        <title>Isachenkonia alkalipeptolytica gen. nov. sp. nov. a new anaerobic, alkiliphilic organothrophic bacterium capable to reduce synthesized ferrihydrite isolated from a soda lake.</title>
        <authorList>
            <person name="Toshchakov S.V."/>
            <person name="Zavarzina D.G."/>
            <person name="Zhilina T.N."/>
            <person name="Kostrikina N.A."/>
            <person name="Kublanov I.V."/>
        </authorList>
    </citation>
    <scope>NUCLEOTIDE SEQUENCE [LARGE SCALE GENOMIC DNA]</scope>
    <source>
        <strain evidence="8 9">Z-1701</strain>
    </source>
</reference>
<evidence type="ECO:0000313" key="9">
    <source>
        <dbReference type="Proteomes" id="UP000449710"/>
    </source>
</evidence>
<accession>A0AA43XM23</accession>
<evidence type="ECO:0000256" key="2">
    <source>
        <dbReference type="ARBA" id="ARBA00022723"/>
    </source>
</evidence>
<comment type="subcellular location">
    <subcellularLocation>
        <location evidence="1">Cell envelope</location>
    </subcellularLocation>
</comment>
<dbReference type="SUPFAM" id="SSF54862">
    <property type="entry name" value="4Fe-4S ferredoxins"/>
    <property type="match status" value="1"/>
</dbReference>
<keyword evidence="3" id="KW-0732">Signal</keyword>
<dbReference type="GO" id="GO:0046872">
    <property type="term" value="F:metal ion binding"/>
    <property type="evidence" value="ECO:0007669"/>
    <property type="project" value="UniProtKB-KW"/>
</dbReference>
<evidence type="ECO:0000313" key="8">
    <source>
        <dbReference type="EMBL" id="NBG88430.1"/>
    </source>
</evidence>
<dbReference type="AlphaFoldDB" id="A0AA43XM23"/>